<dbReference type="Pfam" id="PF02752">
    <property type="entry name" value="Arrestin_C"/>
    <property type="match status" value="1"/>
</dbReference>
<dbReference type="InterPro" id="IPR011021">
    <property type="entry name" value="Arrestin-like_N"/>
</dbReference>
<dbReference type="KEGG" id="ptr:739430"/>
<evidence type="ECO:0000256" key="1">
    <source>
        <dbReference type="ARBA" id="ARBA00005298"/>
    </source>
</evidence>
<dbReference type="GO" id="GO:0005886">
    <property type="term" value="C:plasma membrane"/>
    <property type="evidence" value="ECO:0000318"/>
    <property type="project" value="GO_Central"/>
</dbReference>
<dbReference type="PaxDb" id="9598-ENSPTRP00000049090"/>
<dbReference type="Bgee" id="ENSPTRG00000029163">
    <property type="expression patterns" value="Expressed in testis and 8 other cell types or tissues"/>
</dbReference>
<dbReference type="GO" id="GO:0007283">
    <property type="term" value="P:spermatogenesis"/>
    <property type="evidence" value="ECO:0007669"/>
    <property type="project" value="Ensembl"/>
</dbReference>
<dbReference type="GO" id="GO:0005737">
    <property type="term" value="C:cytoplasm"/>
    <property type="evidence" value="ECO:0000318"/>
    <property type="project" value="GO_Central"/>
</dbReference>
<sequence length="342" mass="38291">MGDGEECLSTPQPPMSVVKSIELVLPEDRIYLAGSSIKGQVILTLNSTLVDPIVKVELVGRGYVEWSEEAGASRDYSRNVICNNKADYVHKTKTFPAEDNWLSAGSHTFDFHFNLPPRLPSTFTSKFGHVFYFIQASCMGREHILAKKRMYLLVQGTSTFHKETPFQNPLIVEAEEKVSYNCCRQGTVCLQIQMEKNTFTPGEKVVFTTEINNQTSKCIKTVVFALYAHIQYEGFMPSAERRSRLDSSELLRQEANTPVTRFNTTKVVSTFNLPLLLSVSSSTQDGEIMHTRYELVTTVHLPWSLTSLKAKVPIIITSASVDSAICQLSEDGVLPVNPDHQN</sequence>
<dbReference type="SUPFAM" id="SSF81296">
    <property type="entry name" value="E set domains"/>
    <property type="match status" value="2"/>
</dbReference>
<dbReference type="GeneTree" id="ENSGT00510000049183"/>
<dbReference type="InterPro" id="IPR011022">
    <property type="entry name" value="Arrestin_C-like"/>
</dbReference>
<dbReference type="FunCoup" id="H2R6G5">
    <property type="interactions" value="2"/>
</dbReference>
<dbReference type="SMART" id="SM01017">
    <property type="entry name" value="Arrestin_C"/>
    <property type="match status" value="1"/>
</dbReference>
<dbReference type="GO" id="GO:0015031">
    <property type="term" value="P:protein transport"/>
    <property type="evidence" value="ECO:0000318"/>
    <property type="project" value="GO_Central"/>
</dbReference>
<gene>
    <name evidence="3 5" type="primary">ARRDC5</name>
</gene>
<reference evidence="3" key="2">
    <citation type="submission" date="2025-08" db="UniProtKB">
        <authorList>
            <consortium name="Ensembl"/>
        </authorList>
    </citation>
    <scope>IDENTIFICATION</scope>
</reference>
<reference evidence="3" key="3">
    <citation type="submission" date="2025-09" db="UniProtKB">
        <authorList>
            <consortium name="Ensembl"/>
        </authorList>
    </citation>
    <scope>IDENTIFICATION</scope>
</reference>
<dbReference type="Proteomes" id="UP000002277">
    <property type="component" value="Chromosome 19"/>
</dbReference>
<evidence type="ECO:0000259" key="2">
    <source>
        <dbReference type="SMART" id="SM01017"/>
    </source>
</evidence>
<dbReference type="AlphaFoldDB" id="H2R6G5"/>
<name>H2R6G5_PANTR</name>
<evidence type="ECO:0000313" key="4">
    <source>
        <dbReference type="Proteomes" id="UP000002277"/>
    </source>
</evidence>
<keyword evidence="4" id="KW-1185">Reference proteome</keyword>
<dbReference type="GeneID" id="739430"/>
<comment type="similarity">
    <text evidence="1">Belongs to the arrestin family.</text>
</comment>
<dbReference type="PANTHER" id="PTHR11188:SF172">
    <property type="entry name" value="ARRESTIN DOMAIN-CONTAINING PROTEIN 5"/>
    <property type="match status" value="1"/>
</dbReference>
<dbReference type="Pfam" id="PF00339">
    <property type="entry name" value="Arrestin_N"/>
    <property type="match status" value="1"/>
</dbReference>
<protein>
    <submittedName>
        <fullName evidence="3">Arrestin domain containing 5</fullName>
    </submittedName>
</protein>
<dbReference type="OMA" id="MTRFNTT"/>
<feature type="domain" description="Arrestin C-terminal-like" evidence="2">
    <location>
        <begin position="184"/>
        <end position="321"/>
    </location>
</feature>
<dbReference type="HOGENOM" id="CLU_855171_0_0_1"/>
<dbReference type="PANTHER" id="PTHR11188">
    <property type="entry name" value="ARRESTIN DOMAIN CONTAINING PROTEIN"/>
    <property type="match status" value="1"/>
</dbReference>
<evidence type="ECO:0000313" key="5">
    <source>
        <dbReference type="VGNC" id="VGNC:2103"/>
    </source>
</evidence>
<dbReference type="CTD" id="645432"/>
<dbReference type="EMBL" id="AACZ04041324">
    <property type="status" value="NOT_ANNOTATED_CDS"/>
    <property type="molecule type" value="Genomic_DNA"/>
</dbReference>
<reference evidence="3 4" key="1">
    <citation type="journal article" date="2005" name="Nature">
        <title>Initial sequence of the chimpanzee genome and comparison with the human genome.</title>
        <authorList>
            <consortium name="Chimpanzee sequencing and analysis consortium"/>
        </authorList>
    </citation>
    <scope>NUCLEOTIDE SEQUENCE [LARGE SCALE GENOMIC DNA]</scope>
</reference>
<accession>H2R6G5</accession>
<evidence type="ECO:0000313" key="3">
    <source>
        <dbReference type="Ensembl" id="ENSPTRP00000049090.2"/>
    </source>
</evidence>
<dbReference type="Gene3D" id="2.60.40.640">
    <property type="match status" value="2"/>
</dbReference>
<dbReference type="eggNOG" id="KOG3780">
    <property type="taxonomic scope" value="Eukaryota"/>
</dbReference>
<proteinExistence type="inferred from homology"/>
<organism evidence="3 4">
    <name type="scientific">Pan troglodytes</name>
    <name type="common">Chimpanzee</name>
    <dbReference type="NCBI Taxonomy" id="9598"/>
    <lineage>
        <taxon>Eukaryota</taxon>
        <taxon>Metazoa</taxon>
        <taxon>Chordata</taxon>
        <taxon>Craniata</taxon>
        <taxon>Vertebrata</taxon>
        <taxon>Euteleostomi</taxon>
        <taxon>Mammalia</taxon>
        <taxon>Eutheria</taxon>
        <taxon>Euarchontoglires</taxon>
        <taxon>Primates</taxon>
        <taxon>Haplorrhini</taxon>
        <taxon>Catarrhini</taxon>
        <taxon>Hominidae</taxon>
        <taxon>Pan</taxon>
    </lineage>
</organism>
<dbReference type="VGNC" id="VGNC:2103">
    <property type="gene designation" value="ARRDC5"/>
</dbReference>
<dbReference type="InterPro" id="IPR050357">
    <property type="entry name" value="Arrestin_domain-protein"/>
</dbReference>
<dbReference type="InterPro" id="IPR014752">
    <property type="entry name" value="Arrestin-like_C"/>
</dbReference>
<dbReference type="InterPro" id="IPR014756">
    <property type="entry name" value="Ig_E-set"/>
</dbReference>
<dbReference type="InParanoid" id="H2R6G5"/>
<dbReference type="Ensembl" id="ENSPTRT00000056367.3">
    <property type="protein sequence ID" value="ENSPTRP00000049090.2"/>
    <property type="gene ID" value="ENSPTRG00000029163.3"/>
</dbReference>
<dbReference type="GO" id="GO:0005768">
    <property type="term" value="C:endosome"/>
    <property type="evidence" value="ECO:0000318"/>
    <property type="project" value="GO_Central"/>
</dbReference>